<evidence type="ECO:0000256" key="1">
    <source>
        <dbReference type="SAM" id="MobiDB-lite"/>
    </source>
</evidence>
<dbReference type="GO" id="GO:0016740">
    <property type="term" value="F:transferase activity"/>
    <property type="evidence" value="ECO:0007669"/>
    <property type="project" value="UniProtKB-KW"/>
</dbReference>
<dbReference type="Gene3D" id="3.40.250.10">
    <property type="entry name" value="Rhodanese-like domain"/>
    <property type="match status" value="1"/>
</dbReference>
<sequence length="190" mass="21204">MPERKTNRTGDESMVRKMVSALLLIILVTAVTACSEAAPINSQQSTSQETISENSALSTDAQPSQEEPAMSSENQNAMGAMSPEAVLEYMKETKDLVIVDVAATRWYDENHFEGAINIPIEELDSETEDALYMEIPAGKPVMMHCRRGMIVPGAYDRVLELRPDIPEISYIDGTPQFDEYNEWIANQEQK</sequence>
<evidence type="ECO:0000313" key="4">
    <source>
        <dbReference type="Proteomes" id="UP000094271"/>
    </source>
</evidence>
<reference evidence="3 4" key="1">
    <citation type="submission" date="2016-08" db="EMBL/GenBank/DDBJ databases">
        <authorList>
            <person name="Seilhamer J.J."/>
        </authorList>
    </citation>
    <scope>NUCLEOTIDE SEQUENCE [LARGE SCALE GENOMIC DNA]</scope>
    <source>
        <strain evidence="3 4">NML150140-1</strain>
    </source>
</reference>
<name>A0A1E3UCI8_9FIRM</name>
<feature type="region of interest" description="Disordered" evidence="1">
    <location>
        <begin position="39"/>
        <end position="76"/>
    </location>
</feature>
<gene>
    <name evidence="3" type="ORF">BEI59_22820</name>
</gene>
<feature type="compositionally biased region" description="Low complexity" evidence="1">
    <location>
        <begin position="40"/>
        <end position="55"/>
    </location>
</feature>
<comment type="caution">
    <text evidence="3">The sequence shown here is derived from an EMBL/GenBank/DDBJ whole genome shotgun (WGS) entry which is preliminary data.</text>
</comment>
<evidence type="ECO:0000313" key="3">
    <source>
        <dbReference type="EMBL" id="ODR47506.1"/>
    </source>
</evidence>
<dbReference type="SUPFAM" id="SSF52821">
    <property type="entry name" value="Rhodanese/Cell cycle control phosphatase"/>
    <property type="match status" value="1"/>
</dbReference>
<organism evidence="3 4">
    <name type="scientific">Eisenbergiella tayi</name>
    <dbReference type="NCBI Taxonomy" id="1432052"/>
    <lineage>
        <taxon>Bacteria</taxon>
        <taxon>Bacillati</taxon>
        <taxon>Bacillota</taxon>
        <taxon>Clostridia</taxon>
        <taxon>Lachnospirales</taxon>
        <taxon>Lachnospiraceae</taxon>
        <taxon>Eisenbergiella</taxon>
    </lineage>
</organism>
<dbReference type="EMBL" id="MEHA01000020">
    <property type="protein sequence ID" value="ODR47506.1"/>
    <property type="molecule type" value="Genomic_DNA"/>
</dbReference>
<dbReference type="OrthoDB" id="9800872at2"/>
<dbReference type="SMART" id="SM00450">
    <property type="entry name" value="RHOD"/>
    <property type="match status" value="1"/>
</dbReference>
<protein>
    <submittedName>
        <fullName evidence="3">Sulfur transferase</fullName>
    </submittedName>
</protein>
<dbReference type="InterPro" id="IPR001763">
    <property type="entry name" value="Rhodanese-like_dom"/>
</dbReference>
<proteinExistence type="predicted"/>
<feature type="compositionally biased region" description="Polar residues" evidence="1">
    <location>
        <begin position="56"/>
        <end position="76"/>
    </location>
</feature>
<dbReference type="CDD" id="cd00158">
    <property type="entry name" value="RHOD"/>
    <property type="match status" value="1"/>
</dbReference>
<evidence type="ECO:0000259" key="2">
    <source>
        <dbReference type="PROSITE" id="PS50206"/>
    </source>
</evidence>
<dbReference type="Proteomes" id="UP000094271">
    <property type="component" value="Unassembled WGS sequence"/>
</dbReference>
<dbReference type="PROSITE" id="PS51257">
    <property type="entry name" value="PROKAR_LIPOPROTEIN"/>
    <property type="match status" value="1"/>
</dbReference>
<feature type="domain" description="Rhodanese" evidence="2">
    <location>
        <begin position="92"/>
        <end position="149"/>
    </location>
</feature>
<dbReference type="PROSITE" id="PS50206">
    <property type="entry name" value="RHODANESE_3"/>
    <property type="match status" value="1"/>
</dbReference>
<accession>A0A1E3UCI8</accession>
<keyword evidence="3" id="KW-0808">Transferase</keyword>
<dbReference type="Pfam" id="PF00581">
    <property type="entry name" value="Rhodanese"/>
    <property type="match status" value="1"/>
</dbReference>
<dbReference type="AlphaFoldDB" id="A0A1E3UCI8"/>
<dbReference type="InterPro" id="IPR036873">
    <property type="entry name" value="Rhodanese-like_dom_sf"/>
</dbReference>